<evidence type="ECO:0000256" key="1">
    <source>
        <dbReference type="ARBA" id="ARBA00004123"/>
    </source>
</evidence>
<evidence type="ECO:0000259" key="8">
    <source>
        <dbReference type="PROSITE" id="PS50090"/>
    </source>
</evidence>
<keyword evidence="3" id="KW-0805">Transcription regulation</keyword>
<gene>
    <name evidence="10" type="primary">MYB11</name>
</gene>
<dbReference type="GO" id="GO:0005634">
    <property type="term" value="C:nucleus"/>
    <property type="evidence" value="ECO:0007669"/>
    <property type="project" value="UniProtKB-SubCell"/>
</dbReference>
<keyword evidence="4" id="KW-0238">DNA-binding</keyword>
<evidence type="ECO:0000313" key="10">
    <source>
        <dbReference type="EMBL" id="AFH03063.1"/>
    </source>
</evidence>
<feature type="domain" description="HTH myb-type" evidence="9">
    <location>
        <begin position="62"/>
        <end position="116"/>
    </location>
</feature>
<evidence type="ECO:0000259" key="9">
    <source>
        <dbReference type="PROSITE" id="PS51294"/>
    </source>
</evidence>
<dbReference type="InterPro" id="IPR017930">
    <property type="entry name" value="Myb_dom"/>
</dbReference>
<reference evidence="10" key="1">
    <citation type="journal article" date="2012" name="Int. J. Mol. Sci.">
        <title>Isolation and Molecular Characterization of Thirteen R2R3-MYB Transcription Factors from Epimedium sagittatum.</title>
        <authorList>
            <person name="Huang W."/>
            <person name="Sun W."/>
            <person name="Lv H."/>
            <person name="Xiao G."/>
            <person name="Zeng S."/>
            <person name="Wang Y."/>
        </authorList>
    </citation>
    <scope>NUCLEOTIDE SEQUENCE</scope>
    <source>
        <tissue evidence="10">Young leaf</tissue>
    </source>
</reference>
<evidence type="ECO:0000256" key="6">
    <source>
        <dbReference type="ARBA" id="ARBA00023242"/>
    </source>
</evidence>
<evidence type="ECO:0000256" key="5">
    <source>
        <dbReference type="ARBA" id="ARBA00023163"/>
    </source>
</evidence>
<dbReference type="PANTHER" id="PTHR47994:SF5">
    <property type="entry name" value="F14D16.11-RELATED"/>
    <property type="match status" value="1"/>
</dbReference>
<evidence type="ECO:0000256" key="4">
    <source>
        <dbReference type="ARBA" id="ARBA00023125"/>
    </source>
</evidence>
<dbReference type="FunFam" id="1.10.10.60:FF:000015">
    <property type="entry name" value="Transcription factor RAX3"/>
    <property type="match status" value="1"/>
</dbReference>
<evidence type="ECO:0000256" key="7">
    <source>
        <dbReference type="SAM" id="MobiDB-lite"/>
    </source>
</evidence>
<dbReference type="PANTHER" id="PTHR47994">
    <property type="entry name" value="F14D16.11-RELATED"/>
    <property type="match status" value="1"/>
</dbReference>
<accession>H9XUG1</accession>
<evidence type="ECO:0000256" key="2">
    <source>
        <dbReference type="ARBA" id="ARBA00022737"/>
    </source>
</evidence>
<comment type="subcellular location">
    <subcellularLocation>
        <location evidence="1">Nucleus</location>
    </subcellularLocation>
</comment>
<organism evidence="10">
    <name type="scientific">Epimedium sagittatum</name>
    <dbReference type="NCBI Taxonomy" id="253616"/>
    <lineage>
        <taxon>Eukaryota</taxon>
        <taxon>Viridiplantae</taxon>
        <taxon>Streptophyta</taxon>
        <taxon>Embryophyta</taxon>
        <taxon>Tracheophyta</taxon>
        <taxon>Spermatophyta</taxon>
        <taxon>Magnoliopsida</taxon>
        <taxon>Ranunculales</taxon>
        <taxon>Berberidaceae</taxon>
        <taxon>Podophylloideae</taxon>
        <taxon>Epimedieae</taxon>
        <taxon>Epimedium</taxon>
    </lineage>
</organism>
<keyword evidence="6" id="KW-0539">Nucleus</keyword>
<dbReference type="CDD" id="cd00167">
    <property type="entry name" value="SANT"/>
    <property type="match status" value="2"/>
</dbReference>
<dbReference type="AlphaFoldDB" id="H9XUG1"/>
<feature type="domain" description="HTH myb-type" evidence="9">
    <location>
        <begin position="9"/>
        <end position="61"/>
    </location>
</feature>
<evidence type="ECO:0000256" key="3">
    <source>
        <dbReference type="ARBA" id="ARBA00023015"/>
    </source>
</evidence>
<dbReference type="EMBL" id="JN426958">
    <property type="protein sequence ID" value="AFH03063.1"/>
    <property type="molecule type" value="mRNA"/>
</dbReference>
<dbReference type="InterPro" id="IPR001005">
    <property type="entry name" value="SANT/Myb"/>
</dbReference>
<dbReference type="PROSITE" id="PS51294">
    <property type="entry name" value="HTH_MYB"/>
    <property type="match status" value="2"/>
</dbReference>
<feature type="domain" description="Myb-like" evidence="8">
    <location>
        <begin position="9"/>
        <end position="61"/>
    </location>
</feature>
<dbReference type="InterPro" id="IPR015495">
    <property type="entry name" value="Myb_TF_plants"/>
</dbReference>
<dbReference type="InterPro" id="IPR009057">
    <property type="entry name" value="Homeodomain-like_sf"/>
</dbReference>
<protein>
    <submittedName>
        <fullName evidence="10">R2R3-MYB transcription factor MYB11</fullName>
    </submittedName>
</protein>
<dbReference type="SUPFAM" id="SSF46689">
    <property type="entry name" value="Homeodomain-like"/>
    <property type="match status" value="1"/>
</dbReference>
<keyword evidence="5" id="KW-0804">Transcription</keyword>
<feature type="domain" description="Myb-like" evidence="8">
    <location>
        <begin position="62"/>
        <end position="112"/>
    </location>
</feature>
<dbReference type="SMART" id="SM00717">
    <property type="entry name" value="SANT"/>
    <property type="match status" value="2"/>
</dbReference>
<proteinExistence type="evidence at transcript level"/>
<dbReference type="Gene3D" id="1.10.10.60">
    <property type="entry name" value="Homeodomain-like"/>
    <property type="match status" value="2"/>
</dbReference>
<feature type="region of interest" description="Disordered" evidence="7">
    <location>
        <begin position="192"/>
        <end position="221"/>
    </location>
</feature>
<dbReference type="PROSITE" id="PS50090">
    <property type="entry name" value="MYB_LIKE"/>
    <property type="match status" value="2"/>
</dbReference>
<name>H9XUG1_9MAGN</name>
<sequence length="266" mass="30816">MVRKPCCNKAEVRRGAWAIEEDMLLTEYVGKHGEGKWRALPVNAGLRRCGKSCRLRWFNYLRPGIKRGNVSVEEEDLIIELHKKFGSKWSQIAEHLPGRTDNEIKNHWNTTIKRKLLMDGTKFNIWPKCKKPRVTVMAESNIINTCTEIPLSDDPKSEKENYNHEDIWATLLQDLGLEPKDQMQNLLDTVNGDEMRRGETSLSTPSAEWEGKNSSSTTDSDSFFYDIDEEIWDLDIGISTFNSEPEDDPEDNLEWFNWFNFNGVLK</sequence>
<keyword evidence="2" id="KW-0677">Repeat</keyword>
<dbReference type="GO" id="GO:0003677">
    <property type="term" value="F:DNA binding"/>
    <property type="evidence" value="ECO:0007669"/>
    <property type="project" value="UniProtKB-KW"/>
</dbReference>
<dbReference type="Pfam" id="PF00249">
    <property type="entry name" value="Myb_DNA-binding"/>
    <property type="match status" value="2"/>
</dbReference>